<protein>
    <submittedName>
        <fullName evidence="4">Methlytransferase</fullName>
    </submittedName>
</protein>
<sequence length="250" mass="28330">MYLMGIGENKKEILKAYQALVWEGIDVQLVDDSRELLDKTINNEVDGAIRGSLSSSEIMPLLKKEIGEFYRASILKNPFTDDIFLLCPVGIDEVNNIQDKINIINYSINFLKSKNIVPKVGLLSAGRLSDYGRSEKIDNSLNECENIIKYFKKIYNNEDSENDNILETEDGIIIHHNGILIEEYLKNGYNIIIAPDGISGNLIFRCLGLVCKMEGYGAVILNDKDIKFIDTSRSGDWKRYYNAIKFLNGD</sequence>
<dbReference type="EMBL" id="CP000743">
    <property type="protein sequence ID" value="ABR56714.1"/>
    <property type="molecule type" value="Genomic_DNA"/>
</dbReference>
<evidence type="ECO:0000313" key="5">
    <source>
        <dbReference type="Proteomes" id="UP000001106"/>
    </source>
</evidence>
<dbReference type="NCBIfam" id="TIGR03270">
    <property type="entry name" value="methan_mark_4"/>
    <property type="match status" value="1"/>
</dbReference>
<dbReference type="SUPFAM" id="SSF53659">
    <property type="entry name" value="Isocitrate/Isopropylmalate dehydrogenase-like"/>
    <property type="match status" value="1"/>
</dbReference>
<dbReference type="GeneID" id="5326711"/>
<name>A6UW42_META3</name>
<dbReference type="HOGENOM" id="CLU_086562_0_0_2"/>
<evidence type="ECO:0000256" key="1">
    <source>
        <dbReference type="ARBA" id="ARBA00009125"/>
    </source>
</evidence>
<dbReference type="eggNOG" id="arCOG00854">
    <property type="taxonomic scope" value="Archaea"/>
</dbReference>
<evidence type="ECO:0000256" key="3">
    <source>
        <dbReference type="ARBA" id="ARBA00022679"/>
    </source>
</evidence>
<reference evidence="4" key="1">
    <citation type="submission" date="2007-06" db="EMBL/GenBank/DDBJ databases">
        <title>Complete sequence of Methanococcus aeolicus Nankai-3.</title>
        <authorList>
            <consortium name="US DOE Joint Genome Institute"/>
            <person name="Copeland A."/>
            <person name="Lucas S."/>
            <person name="Lapidus A."/>
            <person name="Barry K."/>
            <person name="Glavina del Rio T."/>
            <person name="Dalin E."/>
            <person name="Tice H."/>
            <person name="Pitluck S."/>
            <person name="Chain P."/>
            <person name="Malfatti S."/>
            <person name="Shin M."/>
            <person name="Vergez L."/>
            <person name="Schmutz J."/>
            <person name="Larimer F."/>
            <person name="Land M."/>
            <person name="Hauser L."/>
            <person name="Kyrpides N."/>
            <person name="Lykidis A."/>
            <person name="Sieprawska-Lupa M."/>
            <person name="Whitman W.B."/>
            <person name="Richardson P."/>
        </authorList>
    </citation>
    <scope>NUCLEOTIDE SEQUENCE [LARGE SCALE GENOMIC DNA]</scope>
    <source>
        <strain evidence="4">Nankai-3</strain>
    </source>
</reference>
<evidence type="ECO:0000256" key="2">
    <source>
        <dbReference type="ARBA" id="ARBA00022603"/>
    </source>
</evidence>
<dbReference type="KEGG" id="mae:Maeo_1137"/>
<dbReference type="GO" id="GO:0032259">
    <property type="term" value="P:methylation"/>
    <property type="evidence" value="ECO:0007669"/>
    <property type="project" value="UniProtKB-KW"/>
</dbReference>
<dbReference type="STRING" id="419665.Maeo_1137"/>
<dbReference type="InterPro" id="IPR016764">
    <property type="entry name" value="MeTrfase_MtxX_xsu"/>
</dbReference>
<keyword evidence="2" id="KW-0489">Methyltransferase</keyword>
<accession>A6UW42</accession>
<proteinExistence type="inferred from homology"/>
<evidence type="ECO:0000313" key="4">
    <source>
        <dbReference type="EMBL" id="ABR56714.1"/>
    </source>
</evidence>
<dbReference type="OrthoDB" id="53227at2157"/>
<comment type="similarity">
    <text evidence="1">Belongs to the MtxX family.</text>
</comment>
<dbReference type="AlphaFoldDB" id="A6UW42"/>
<dbReference type="Proteomes" id="UP000001106">
    <property type="component" value="Chromosome"/>
</dbReference>
<keyword evidence="5" id="KW-1185">Reference proteome</keyword>
<dbReference type="RefSeq" id="WP_011973846.1">
    <property type="nucleotide sequence ID" value="NC_009635.1"/>
</dbReference>
<dbReference type="PIRSF" id="PIRSF019709">
    <property type="entry name" value="Methyltransf_MtxX"/>
    <property type="match status" value="1"/>
</dbReference>
<gene>
    <name evidence="4" type="ordered locus">Maeo_1137</name>
</gene>
<organism evidence="4 5">
    <name type="scientific">Methanococcus aeolicus (strain ATCC BAA-1280 / DSM 17508 / OCM 812 / Nankai-3)</name>
    <dbReference type="NCBI Taxonomy" id="419665"/>
    <lineage>
        <taxon>Archaea</taxon>
        <taxon>Methanobacteriati</taxon>
        <taxon>Methanobacteriota</taxon>
        <taxon>Methanomada group</taxon>
        <taxon>Methanococci</taxon>
        <taxon>Methanococcales</taxon>
        <taxon>Methanococcaceae</taxon>
        <taxon>Methanococcus</taxon>
    </lineage>
</organism>
<dbReference type="GO" id="GO:0008168">
    <property type="term" value="F:methyltransferase activity"/>
    <property type="evidence" value="ECO:0007669"/>
    <property type="project" value="UniProtKB-KW"/>
</dbReference>
<keyword evidence="3" id="KW-0808">Transferase</keyword>